<feature type="compositionally biased region" description="Polar residues" evidence="7">
    <location>
        <begin position="16"/>
        <end position="25"/>
    </location>
</feature>
<dbReference type="PROSITE" id="PS50071">
    <property type="entry name" value="HOMEOBOX_2"/>
    <property type="match status" value="1"/>
</dbReference>
<evidence type="ECO:0000313" key="10">
    <source>
        <dbReference type="Proteomes" id="UP000278807"/>
    </source>
</evidence>
<dbReference type="SMART" id="SM00389">
    <property type="entry name" value="HOX"/>
    <property type="match status" value="1"/>
</dbReference>
<dbReference type="Gene3D" id="1.10.10.60">
    <property type="entry name" value="Homeodomain-like"/>
    <property type="match status" value="1"/>
</dbReference>
<evidence type="ECO:0000256" key="3">
    <source>
        <dbReference type="ARBA" id="ARBA00023155"/>
    </source>
</evidence>
<feature type="compositionally biased region" description="Pro residues" evidence="7">
    <location>
        <begin position="204"/>
        <end position="216"/>
    </location>
</feature>
<dbReference type="CDD" id="cd00086">
    <property type="entry name" value="homeodomain"/>
    <property type="match status" value="1"/>
</dbReference>
<dbReference type="Proteomes" id="UP000278807">
    <property type="component" value="Unassembled WGS sequence"/>
</dbReference>
<dbReference type="EMBL" id="UZAE01000323">
    <property type="protein sequence ID" value="VDN96813.1"/>
    <property type="molecule type" value="Genomic_DNA"/>
</dbReference>
<dbReference type="GO" id="GO:0005634">
    <property type="term" value="C:nucleus"/>
    <property type="evidence" value="ECO:0007669"/>
    <property type="project" value="UniProtKB-SubCell"/>
</dbReference>
<proteinExistence type="predicted"/>
<feature type="region of interest" description="Disordered" evidence="7">
    <location>
        <begin position="1"/>
        <end position="25"/>
    </location>
</feature>
<organism evidence="11">
    <name type="scientific">Rodentolepis nana</name>
    <name type="common">Dwarf tapeworm</name>
    <name type="synonym">Hymenolepis nana</name>
    <dbReference type="NCBI Taxonomy" id="102285"/>
    <lineage>
        <taxon>Eukaryota</taxon>
        <taxon>Metazoa</taxon>
        <taxon>Spiralia</taxon>
        <taxon>Lophotrochozoa</taxon>
        <taxon>Platyhelminthes</taxon>
        <taxon>Cestoda</taxon>
        <taxon>Eucestoda</taxon>
        <taxon>Cyclophyllidea</taxon>
        <taxon>Hymenolepididae</taxon>
        <taxon>Rodentolepis</taxon>
    </lineage>
</organism>
<feature type="region of interest" description="Disordered" evidence="7">
    <location>
        <begin position="121"/>
        <end position="222"/>
    </location>
</feature>
<feature type="domain" description="Homeobox" evidence="8">
    <location>
        <begin position="311"/>
        <end position="371"/>
    </location>
</feature>
<comment type="subcellular location">
    <subcellularLocation>
        <location evidence="1 5 6">Nucleus</location>
    </subcellularLocation>
</comment>
<dbReference type="Pfam" id="PF00046">
    <property type="entry name" value="Homeodomain"/>
    <property type="match status" value="1"/>
</dbReference>
<feature type="region of interest" description="Disordered" evidence="7">
    <location>
        <begin position="40"/>
        <end position="86"/>
    </location>
</feature>
<feature type="compositionally biased region" description="Polar residues" evidence="7">
    <location>
        <begin position="511"/>
        <end position="541"/>
    </location>
</feature>
<keyword evidence="4 5" id="KW-0539">Nucleus</keyword>
<evidence type="ECO:0000256" key="6">
    <source>
        <dbReference type="RuleBase" id="RU000682"/>
    </source>
</evidence>
<evidence type="ECO:0000256" key="7">
    <source>
        <dbReference type="SAM" id="MobiDB-lite"/>
    </source>
</evidence>
<dbReference type="SUPFAM" id="SSF46689">
    <property type="entry name" value="Homeodomain-like"/>
    <property type="match status" value="1"/>
</dbReference>
<dbReference type="InterPro" id="IPR000047">
    <property type="entry name" value="HTH_motif"/>
</dbReference>
<dbReference type="InterPro" id="IPR001356">
    <property type="entry name" value="HD"/>
</dbReference>
<name>A0A0R3T220_RODNA</name>
<dbReference type="PRINTS" id="PR00031">
    <property type="entry name" value="HTHREPRESSR"/>
</dbReference>
<keyword evidence="10" id="KW-1185">Reference proteome</keyword>
<feature type="compositionally biased region" description="Basic and acidic residues" evidence="7">
    <location>
        <begin position="175"/>
        <end position="195"/>
    </location>
</feature>
<feature type="compositionally biased region" description="Basic and acidic residues" evidence="7">
    <location>
        <begin position="408"/>
        <end position="419"/>
    </location>
</feature>
<protein>
    <submittedName>
        <fullName evidence="11">Homeobox domain-containing protein</fullName>
    </submittedName>
</protein>
<dbReference type="PRINTS" id="PR00024">
    <property type="entry name" value="HOMEOBOX"/>
</dbReference>
<gene>
    <name evidence="9" type="ORF">HNAJ_LOCUS954</name>
</gene>
<keyword evidence="2 5" id="KW-0238">DNA-binding</keyword>
<feature type="DNA-binding region" description="Homeobox" evidence="5">
    <location>
        <begin position="313"/>
        <end position="372"/>
    </location>
</feature>
<dbReference type="InterPro" id="IPR020479">
    <property type="entry name" value="HD_metazoa"/>
</dbReference>
<dbReference type="PANTHER" id="PTHR24340:SF35">
    <property type="entry name" value="HGTX, ISOFORM C"/>
    <property type="match status" value="1"/>
</dbReference>
<feature type="compositionally biased region" description="Pro residues" evidence="7">
    <location>
        <begin position="444"/>
        <end position="454"/>
    </location>
</feature>
<feature type="region of interest" description="Disordered" evidence="7">
    <location>
        <begin position="370"/>
        <end position="465"/>
    </location>
</feature>
<dbReference type="PANTHER" id="PTHR24340">
    <property type="entry name" value="HOMEOBOX PROTEIN NKX"/>
    <property type="match status" value="1"/>
</dbReference>
<feature type="compositionally biased region" description="Polar residues" evidence="7">
    <location>
        <begin position="378"/>
        <end position="407"/>
    </location>
</feature>
<reference evidence="9 10" key="2">
    <citation type="submission" date="2018-11" db="EMBL/GenBank/DDBJ databases">
        <authorList>
            <consortium name="Pathogen Informatics"/>
        </authorList>
    </citation>
    <scope>NUCLEOTIDE SEQUENCE [LARGE SCALE GENOMIC DNA]</scope>
</reference>
<dbReference type="OrthoDB" id="6159439at2759"/>
<dbReference type="AlphaFoldDB" id="A0A0R3T220"/>
<sequence length="541" mass="58828">METVERSPLMYRSGGLLNNSPPTVKSETVDDHYAIKIESNITNTPVSPGKRRKAPDSRSESPVIEAKIPKCSSPGEEDEEERSNFKTSVESMAKLFPHCPTEFISNILAVMATNGLMPPVNPSSQDLASSQSPGLSRCGSNEKTHSSPLPSKPKTSHAIQDILGETDKINYNGSRGKESPRSSTYDEKKEEDSKKPSSPQSAPSQPPPPPPPPPIYPLLNWTPQHPPLRFPLQEDFSATLRQLGGGSSYLSGMNSLPCPSACDLPRGASGGTNFFPQRFGIPHAGLANPPSPSLLWMRNPTENMNHMDKDGKRKHTRPTFSGQQIFALEKMFEQTKYLAGPERARLALLLGMSESQVKVWFQNRRTKWRKRSAADMTTIKSGCSNPHPNFIPTTNSMKASVTSGHSSPRSESRHNRSPSEDTSGNSVEAFDESKDLTKSIPPSHLLPPPPPPLPSNTGAGGQLPPVIPPHLASAFLAATSSLQGLPFPFGMLGIPPREDIEEALRSRHFEGSSSTANQPLNPLFSQIPPSHPLPQNGTEKH</sequence>
<dbReference type="PROSITE" id="PS00027">
    <property type="entry name" value="HOMEOBOX_1"/>
    <property type="match status" value="1"/>
</dbReference>
<evidence type="ECO:0000259" key="8">
    <source>
        <dbReference type="PROSITE" id="PS50071"/>
    </source>
</evidence>
<evidence type="ECO:0000313" key="11">
    <source>
        <dbReference type="WBParaSite" id="HNAJ_0000095401-mRNA-1"/>
    </source>
</evidence>
<feature type="region of interest" description="Disordered" evidence="7">
    <location>
        <begin position="504"/>
        <end position="541"/>
    </location>
</feature>
<evidence type="ECO:0000256" key="4">
    <source>
        <dbReference type="ARBA" id="ARBA00023242"/>
    </source>
</evidence>
<accession>A0A0R3T220</accession>
<dbReference type="FunFam" id="1.10.10.60:FF:000067">
    <property type="entry name" value="NK6 homeobox 1"/>
    <property type="match status" value="1"/>
</dbReference>
<evidence type="ECO:0000256" key="2">
    <source>
        <dbReference type="ARBA" id="ARBA00023125"/>
    </source>
</evidence>
<dbReference type="GO" id="GO:0030154">
    <property type="term" value="P:cell differentiation"/>
    <property type="evidence" value="ECO:0007669"/>
    <property type="project" value="TreeGrafter"/>
</dbReference>
<dbReference type="GO" id="GO:0000981">
    <property type="term" value="F:DNA-binding transcription factor activity, RNA polymerase II-specific"/>
    <property type="evidence" value="ECO:0007669"/>
    <property type="project" value="InterPro"/>
</dbReference>
<evidence type="ECO:0000256" key="1">
    <source>
        <dbReference type="ARBA" id="ARBA00004123"/>
    </source>
</evidence>
<evidence type="ECO:0000313" key="9">
    <source>
        <dbReference type="EMBL" id="VDN96813.1"/>
    </source>
</evidence>
<reference evidence="11" key="1">
    <citation type="submission" date="2017-02" db="UniProtKB">
        <authorList>
            <consortium name="WormBaseParasite"/>
        </authorList>
    </citation>
    <scope>IDENTIFICATION</scope>
</reference>
<dbReference type="GO" id="GO:0000978">
    <property type="term" value="F:RNA polymerase II cis-regulatory region sequence-specific DNA binding"/>
    <property type="evidence" value="ECO:0007669"/>
    <property type="project" value="TreeGrafter"/>
</dbReference>
<keyword evidence="3 5" id="KW-0371">Homeobox</keyword>
<evidence type="ECO:0000256" key="5">
    <source>
        <dbReference type="PROSITE-ProRule" id="PRU00108"/>
    </source>
</evidence>
<dbReference type="STRING" id="102285.A0A0R3T220"/>
<dbReference type="InterPro" id="IPR050394">
    <property type="entry name" value="Homeobox_NK-like"/>
</dbReference>
<dbReference type="InterPro" id="IPR009057">
    <property type="entry name" value="Homeodomain-like_sf"/>
</dbReference>
<dbReference type="InterPro" id="IPR017970">
    <property type="entry name" value="Homeobox_CS"/>
</dbReference>
<dbReference type="WBParaSite" id="HNAJ_0000095401-mRNA-1">
    <property type="protein sequence ID" value="HNAJ_0000095401-mRNA-1"/>
    <property type="gene ID" value="HNAJ_0000095401"/>
</dbReference>
<feature type="compositionally biased region" description="Polar residues" evidence="7">
    <location>
        <begin position="122"/>
        <end position="139"/>
    </location>
</feature>